<gene>
    <name evidence="1" type="ORF">MRB53_015625</name>
</gene>
<dbReference type="EMBL" id="CM056813">
    <property type="protein sequence ID" value="KAJ8638931.1"/>
    <property type="molecule type" value="Genomic_DNA"/>
</dbReference>
<accession>A0ACC2M0S8</accession>
<protein>
    <submittedName>
        <fullName evidence="1">Uncharacterized protein</fullName>
    </submittedName>
</protein>
<reference evidence="1 2" key="1">
    <citation type="journal article" date="2022" name="Hortic Res">
        <title>A haplotype resolved chromosomal level avocado genome allows analysis of novel avocado genes.</title>
        <authorList>
            <person name="Nath O."/>
            <person name="Fletcher S.J."/>
            <person name="Hayward A."/>
            <person name="Shaw L.M."/>
            <person name="Masouleh A.K."/>
            <person name="Furtado A."/>
            <person name="Henry R.J."/>
            <person name="Mitter N."/>
        </authorList>
    </citation>
    <scope>NUCLEOTIDE SEQUENCE [LARGE SCALE GENOMIC DNA]</scope>
    <source>
        <strain evidence="2">cv. Hass</strain>
    </source>
</reference>
<evidence type="ECO:0000313" key="1">
    <source>
        <dbReference type="EMBL" id="KAJ8638931.1"/>
    </source>
</evidence>
<proteinExistence type="predicted"/>
<comment type="caution">
    <text evidence="1">The sequence shown here is derived from an EMBL/GenBank/DDBJ whole genome shotgun (WGS) entry which is preliminary data.</text>
</comment>
<keyword evidence="2" id="KW-1185">Reference proteome</keyword>
<sequence length="508" mass="57229">MNEKILALTLLLLLLVAFFPNLILLCFHVLLVEIGEDEESELKVAENSFHACLKMDSAKPPTTNVGGLFHAVTKVLKLRRSGVVPDDGIRKLQSPDNTIDPPQKLFHPFDDDSDEKLRTRAAMQVLLAKLFASISAIKAAYAQLQLAQSPYDPDCIHSADEIVVAELKSVSELKHCYFKKQILDLPSQDSKLSAEAREQKNLLKTYEIMMKKLQSQLQLKDSEILFLNEKLQESDKQKRMVERKLKPHKSSSLPSLDNLHISGLNPTHFITVYNHTLKSIRSFVKLMMDQMESARWDINAAADSIQPNVKKSQKSVAFESYVCKKMFAGFQEPDFSVSGLGSARPRRSEYFKWFMDLKSRSAMEIVGREKKRLGFGEFCRLKYLSVVHPKMEAAFFGDVKQRNAVSGGGWFPATAFFEGFAEMARRVWVLHCLGFSFEKEAEIFQVREGCRFSDVYMEECCPPAAEEEADHGAADVAPLVGFTVVPGFIVGKTVVQCKVYISPAPVQL</sequence>
<name>A0ACC2M0S8_PERAE</name>
<evidence type="ECO:0000313" key="2">
    <source>
        <dbReference type="Proteomes" id="UP001234297"/>
    </source>
</evidence>
<organism evidence="1 2">
    <name type="scientific">Persea americana</name>
    <name type="common">Avocado</name>
    <dbReference type="NCBI Taxonomy" id="3435"/>
    <lineage>
        <taxon>Eukaryota</taxon>
        <taxon>Viridiplantae</taxon>
        <taxon>Streptophyta</taxon>
        <taxon>Embryophyta</taxon>
        <taxon>Tracheophyta</taxon>
        <taxon>Spermatophyta</taxon>
        <taxon>Magnoliopsida</taxon>
        <taxon>Magnoliidae</taxon>
        <taxon>Laurales</taxon>
        <taxon>Lauraceae</taxon>
        <taxon>Persea</taxon>
    </lineage>
</organism>
<dbReference type="Proteomes" id="UP001234297">
    <property type="component" value="Chromosome 5"/>
</dbReference>